<dbReference type="InterPro" id="IPR048263">
    <property type="entry name" value="Arb2"/>
</dbReference>
<organism evidence="2 3">
    <name type="scientific">Patellaria atrata CBS 101060</name>
    <dbReference type="NCBI Taxonomy" id="1346257"/>
    <lineage>
        <taxon>Eukaryota</taxon>
        <taxon>Fungi</taxon>
        <taxon>Dikarya</taxon>
        <taxon>Ascomycota</taxon>
        <taxon>Pezizomycotina</taxon>
        <taxon>Dothideomycetes</taxon>
        <taxon>Dothideomycetes incertae sedis</taxon>
        <taxon>Patellariales</taxon>
        <taxon>Patellariaceae</taxon>
        <taxon>Patellaria</taxon>
    </lineage>
</organism>
<keyword evidence="3" id="KW-1185">Reference proteome</keyword>
<protein>
    <recommendedName>
        <fullName evidence="1">Arb2 domain-containing protein</fullName>
    </recommendedName>
</protein>
<evidence type="ECO:0000259" key="1">
    <source>
        <dbReference type="Pfam" id="PF22749"/>
    </source>
</evidence>
<dbReference type="PANTHER" id="PTHR21357:SF4">
    <property type="entry name" value="FAM172 FAMILY PROTEIN HOMOLOG CG10038"/>
    <property type="match status" value="1"/>
</dbReference>
<dbReference type="OrthoDB" id="421951at2759"/>
<dbReference type="PANTHER" id="PTHR21357">
    <property type="entry name" value="FAM172 FAMILY PROTEIN HOMOLOG CG10038"/>
    <property type="match status" value="1"/>
</dbReference>
<dbReference type="InterPro" id="IPR053858">
    <property type="entry name" value="Arb2_dom"/>
</dbReference>
<comment type="caution">
    <text evidence="2">The sequence shown here is derived from an EMBL/GenBank/DDBJ whole genome shotgun (WGS) entry which is preliminary data.</text>
</comment>
<gene>
    <name evidence="2" type="ORF">M501DRAFT_933372</name>
</gene>
<dbReference type="GO" id="GO:0031048">
    <property type="term" value="P:regulatory ncRNA-mediated heterochromatin formation"/>
    <property type="evidence" value="ECO:0007669"/>
    <property type="project" value="TreeGrafter"/>
</dbReference>
<dbReference type="GO" id="GO:0035197">
    <property type="term" value="F:siRNA binding"/>
    <property type="evidence" value="ECO:0007669"/>
    <property type="project" value="TreeGrafter"/>
</dbReference>
<feature type="domain" description="Arb2" evidence="1">
    <location>
        <begin position="15"/>
        <end position="249"/>
    </location>
</feature>
<dbReference type="Pfam" id="PF22749">
    <property type="entry name" value="Arb2"/>
    <property type="match status" value="1"/>
</dbReference>
<dbReference type="Proteomes" id="UP000799429">
    <property type="component" value="Unassembled WGS sequence"/>
</dbReference>
<evidence type="ECO:0000313" key="2">
    <source>
        <dbReference type="EMBL" id="KAF2839005.1"/>
    </source>
</evidence>
<sequence>MYRRHLSGLPRNLVFPDTFEGLGYFVNAKSQIRQIKNPKEGYVFRICTDERTNELNREAFHICVRAEVNKRLKEAGLQELYLPQETTDKPRNKPHLPIMITPNDELKSKKRVIVIINHSYQDLGITSHRYLQREGGLEGGTLVRFIKNVNSRLADQEGPPGFVILNPGMLVFSYKANAAMTHLSWHCKRLPSRYHPSDMQHDNLNNIPGHTSPSEHIRSVFQRVINNPDYVNKDAQLYVVGLNDGADNFLGVASKYCE</sequence>
<name>A0A9P4SAF0_9PEZI</name>
<proteinExistence type="predicted"/>
<dbReference type="GO" id="GO:0005634">
    <property type="term" value="C:nucleus"/>
    <property type="evidence" value="ECO:0007669"/>
    <property type="project" value="TreeGrafter"/>
</dbReference>
<dbReference type="EMBL" id="MU006095">
    <property type="protein sequence ID" value="KAF2839005.1"/>
    <property type="molecule type" value="Genomic_DNA"/>
</dbReference>
<evidence type="ECO:0000313" key="3">
    <source>
        <dbReference type="Proteomes" id="UP000799429"/>
    </source>
</evidence>
<accession>A0A9P4SAF0</accession>
<dbReference type="AlphaFoldDB" id="A0A9P4SAF0"/>
<reference evidence="2" key="1">
    <citation type="journal article" date="2020" name="Stud. Mycol.">
        <title>101 Dothideomycetes genomes: a test case for predicting lifestyles and emergence of pathogens.</title>
        <authorList>
            <person name="Haridas S."/>
            <person name="Albert R."/>
            <person name="Binder M."/>
            <person name="Bloem J."/>
            <person name="Labutti K."/>
            <person name="Salamov A."/>
            <person name="Andreopoulos B."/>
            <person name="Baker S."/>
            <person name="Barry K."/>
            <person name="Bills G."/>
            <person name="Bluhm B."/>
            <person name="Cannon C."/>
            <person name="Castanera R."/>
            <person name="Culley D."/>
            <person name="Daum C."/>
            <person name="Ezra D."/>
            <person name="Gonzalez J."/>
            <person name="Henrissat B."/>
            <person name="Kuo A."/>
            <person name="Liang C."/>
            <person name="Lipzen A."/>
            <person name="Lutzoni F."/>
            <person name="Magnuson J."/>
            <person name="Mondo S."/>
            <person name="Nolan M."/>
            <person name="Ohm R."/>
            <person name="Pangilinan J."/>
            <person name="Park H.-J."/>
            <person name="Ramirez L."/>
            <person name="Alfaro M."/>
            <person name="Sun H."/>
            <person name="Tritt A."/>
            <person name="Yoshinaga Y."/>
            <person name="Zwiers L.-H."/>
            <person name="Turgeon B."/>
            <person name="Goodwin S."/>
            <person name="Spatafora J."/>
            <person name="Crous P."/>
            <person name="Grigoriev I."/>
        </authorList>
    </citation>
    <scope>NUCLEOTIDE SEQUENCE</scope>
    <source>
        <strain evidence="2">CBS 101060</strain>
    </source>
</reference>